<gene>
    <name evidence="1" type="ORF">SDRG_17315</name>
</gene>
<dbReference type="Proteomes" id="UP000030762">
    <property type="component" value="Unassembled WGS sequence"/>
</dbReference>
<dbReference type="EMBL" id="JH767394">
    <property type="protein sequence ID" value="EQC24792.1"/>
    <property type="molecule type" value="Genomic_DNA"/>
</dbReference>
<evidence type="ECO:0008006" key="3">
    <source>
        <dbReference type="Google" id="ProtNLM"/>
    </source>
</evidence>
<dbReference type="OMA" id="HANDMKA"/>
<dbReference type="InterPro" id="IPR032675">
    <property type="entry name" value="LRR_dom_sf"/>
</dbReference>
<dbReference type="Gene3D" id="3.80.10.10">
    <property type="entry name" value="Ribonuclease Inhibitor"/>
    <property type="match status" value="1"/>
</dbReference>
<dbReference type="InParanoid" id="T0R5L1"/>
<proteinExistence type="predicted"/>
<sequence>MPSSVRAYWPSIALHDMDLSPDVLARLAATLPLHPRISLGCHVRDAAPLASLVAVVGSALSCVTLELSSKGVAHGRGKAMSDLLLQRCPRLRDVTIKVEPRRRANDLVELNDALGIVAHPHVEVFKINLLHAAATPRLGHLLAAWLSTAPSRFLQVANVADMDHDGLVVFNVPSLGGFHGRTLPVSLITLEWKSHVNDDQALTDLATAVGRTELKHLACNVFGQLATHPAAAPMLSQLQRLIVSGLNAYHTKVLVVGLSAVPALKSLTLCNCNLASSMELLMETLATTCVHLVKLQVRDPRPTRDGATAVFTGVLRSPHLTSLSMSMRLSDPPAANSTFLTWE</sequence>
<dbReference type="GeneID" id="19958042"/>
<dbReference type="VEuPathDB" id="FungiDB:SDRG_17315"/>
<dbReference type="RefSeq" id="XP_008621778.1">
    <property type="nucleotide sequence ID" value="XM_008623556.1"/>
</dbReference>
<accession>T0R5L1</accession>
<dbReference type="OrthoDB" id="2870744at2759"/>
<reference evidence="1 2" key="1">
    <citation type="submission" date="2012-04" db="EMBL/GenBank/DDBJ databases">
        <title>The Genome Sequence of Saprolegnia declina VS20.</title>
        <authorList>
            <consortium name="The Broad Institute Genome Sequencing Platform"/>
            <person name="Russ C."/>
            <person name="Nusbaum C."/>
            <person name="Tyler B."/>
            <person name="van West P."/>
            <person name="Dieguez-Uribeondo J."/>
            <person name="de Bruijn I."/>
            <person name="Tripathy S."/>
            <person name="Jiang R."/>
            <person name="Young S.K."/>
            <person name="Zeng Q."/>
            <person name="Gargeya S."/>
            <person name="Fitzgerald M."/>
            <person name="Haas B."/>
            <person name="Abouelleil A."/>
            <person name="Alvarado L."/>
            <person name="Arachchi H.M."/>
            <person name="Berlin A."/>
            <person name="Chapman S.B."/>
            <person name="Goldberg J."/>
            <person name="Griggs A."/>
            <person name="Gujja S."/>
            <person name="Hansen M."/>
            <person name="Howarth C."/>
            <person name="Imamovic A."/>
            <person name="Larimer J."/>
            <person name="McCowen C."/>
            <person name="Montmayeur A."/>
            <person name="Murphy C."/>
            <person name="Neiman D."/>
            <person name="Pearson M."/>
            <person name="Priest M."/>
            <person name="Roberts A."/>
            <person name="Saif S."/>
            <person name="Shea T."/>
            <person name="Sisk P."/>
            <person name="Sykes S."/>
            <person name="Wortman J."/>
            <person name="Nusbaum C."/>
            <person name="Birren B."/>
        </authorList>
    </citation>
    <scope>NUCLEOTIDE SEQUENCE [LARGE SCALE GENOMIC DNA]</scope>
    <source>
        <strain evidence="1 2">VS20</strain>
    </source>
</reference>
<evidence type="ECO:0000313" key="1">
    <source>
        <dbReference type="EMBL" id="EQC24792.1"/>
    </source>
</evidence>
<dbReference type="SUPFAM" id="SSF52047">
    <property type="entry name" value="RNI-like"/>
    <property type="match status" value="1"/>
</dbReference>
<dbReference type="AlphaFoldDB" id="T0R5L1"/>
<keyword evidence="2" id="KW-1185">Reference proteome</keyword>
<organism evidence="1 2">
    <name type="scientific">Saprolegnia diclina (strain VS20)</name>
    <dbReference type="NCBI Taxonomy" id="1156394"/>
    <lineage>
        <taxon>Eukaryota</taxon>
        <taxon>Sar</taxon>
        <taxon>Stramenopiles</taxon>
        <taxon>Oomycota</taxon>
        <taxon>Saprolegniomycetes</taxon>
        <taxon>Saprolegniales</taxon>
        <taxon>Saprolegniaceae</taxon>
        <taxon>Saprolegnia</taxon>
    </lineage>
</organism>
<protein>
    <recommendedName>
        <fullName evidence="3">F-box domain-containing protein</fullName>
    </recommendedName>
</protein>
<name>T0R5L1_SAPDV</name>
<evidence type="ECO:0000313" key="2">
    <source>
        <dbReference type="Proteomes" id="UP000030762"/>
    </source>
</evidence>